<reference evidence="3" key="1">
    <citation type="submission" date="2018-12" db="EMBL/GenBank/DDBJ databases">
        <title>Tengunoibacter tsumagoiensis gen. nov., sp. nov., Dictyobacter kobayashii sp. nov., D. alpinus sp. nov., and D. joshuensis sp. nov. and description of Dictyobacteraceae fam. nov. within the order Ktedonobacterales isolated from Tengu-no-mugimeshi.</title>
        <authorList>
            <person name="Wang C.M."/>
            <person name="Zheng Y."/>
            <person name="Sakai Y."/>
            <person name="Toyoda A."/>
            <person name="Minakuchi Y."/>
            <person name="Abe K."/>
            <person name="Yokota A."/>
            <person name="Yabe S."/>
        </authorList>
    </citation>
    <scope>NUCLEOTIDE SEQUENCE [LARGE SCALE GENOMIC DNA]</scope>
    <source>
        <strain evidence="3">Uno3</strain>
    </source>
</reference>
<proteinExistence type="predicted"/>
<comment type="caution">
    <text evidence="2">The sequence shown here is derived from an EMBL/GenBank/DDBJ whole genome shotgun (WGS) entry which is preliminary data.</text>
</comment>
<keyword evidence="3" id="KW-1185">Reference proteome</keyword>
<feature type="compositionally biased region" description="Basic residues" evidence="1">
    <location>
        <begin position="1"/>
        <end position="15"/>
    </location>
</feature>
<evidence type="ECO:0000313" key="2">
    <source>
        <dbReference type="EMBL" id="GCE11222.1"/>
    </source>
</evidence>
<dbReference type="EMBL" id="BIFR01000001">
    <property type="protein sequence ID" value="GCE11222.1"/>
    <property type="molecule type" value="Genomic_DNA"/>
</dbReference>
<name>A0A401ZWN4_9CHLR</name>
<dbReference type="AlphaFoldDB" id="A0A401ZWN4"/>
<evidence type="ECO:0000256" key="1">
    <source>
        <dbReference type="SAM" id="MobiDB-lite"/>
    </source>
</evidence>
<sequence length="78" mass="8639">MPHAMSHAKWKKAHTSHVQGVNVPPAPTPVPSGGDFSATLQSLSKGVFDFYLSHQSFCSEKYYLGYPSHLGTQWIHQV</sequence>
<feature type="region of interest" description="Disordered" evidence="1">
    <location>
        <begin position="1"/>
        <end position="30"/>
    </location>
</feature>
<dbReference type="Proteomes" id="UP000287352">
    <property type="component" value="Unassembled WGS sequence"/>
</dbReference>
<protein>
    <submittedName>
        <fullName evidence="2">Uncharacterized protein</fullName>
    </submittedName>
</protein>
<accession>A0A401ZWN4</accession>
<gene>
    <name evidence="2" type="ORF">KTT_10810</name>
</gene>
<evidence type="ECO:0000313" key="3">
    <source>
        <dbReference type="Proteomes" id="UP000287352"/>
    </source>
</evidence>
<organism evidence="2 3">
    <name type="scientific">Tengunoibacter tsumagoiensis</name>
    <dbReference type="NCBI Taxonomy" id="2014871"/>
    <lineage>
        <taxon>Bacteria</taxon>
        <taxon>Bacillati</taxon>
        <taxon>Chloroflexota</taxon>
        <taxon>Ktedonobacteria</taxon>
        <taxon>Ktedonobacterales</taxon>
        <taxon>Dictyobacteraceae</taxon>
        <taxon>Tengunoibacter</taxon>
    </lineage>
</organism>